<dbReference type="Proteomes" id="UP000248079">
    <property type="component" value="Unassembled WGS sequence"/>
</dbReference>
<evidence type="ECO:0000259" key="2">
    <source>
        <dbReference type="Pfam" id="PF18942"/>
    </source>
</evidence>
<dbReference type="PROSITE" id="PS51257">
    <property type="entry name" value="PROKAR_LIPOPROTEIN"/>
    <property type="match status" value="1"/>
</dbReference>
<feature type="signal peptide" evidence="1">
    <location>
        <begin position="1"/>
        <end position="25"/>
    </location>
</feature>
<feature type="domain" description="DUF5689" evidence="2">
    <location>
        <begin position="43"/>
        <end position="271"/>
    </location>
</feature>
<dbReference type="RefSeq" id="WP_110363619.1">
    <property type="nucleotide sequence ID" value="NZ_QFLI01000014.1"/>
</dbReference>
<dbReference type="InterPro" id="IPR043744">
    <property type="entry name" value="DUF5689"/>
</dbReference>
<comment type="caution">
    <text evidence="3">The sequence shown here is derived from an EMBL/GenBank/DDBJ whole genome shotgun (WGS) entry which is preliminary data.</text>
</comment>
<protein>
    <recommendedName>
        <fullName evidence="2">DUF5689 domain-containing protein</fullName>
    </recommendedName>
</protein>
<organism evidence="3 4">
    <name type="scientific">Marinifilum breve</name>
    <dbReference type="NCBI Taxonomy" id="2184082"/>
    <lineage>
        <taxon>Bacteria</taxon>
        <taxon>Pseudomonadati</taxon>
        <taxon>Bacteroidota</taxon>
        <taxon>Bacteroidia</taxon>
        <taxon>Marinilabiliales</taxon>
        <taxon>Marinifilaceae</taxon>
    </lineage>
</organism>
<dbReference type="InterPro" id="IPR008979">
    <property type="entry name" value="Galactose-bd-like_sf"/>
</dbReference>
<keyword evidence="4" id="KW-1185">Reference proteome</keyword>
<name>A0A2V3ZU42_9BACT</name>
<feature type="chain" id="PRO_5016112370" description="DUF5689 domain-containing protein" evidence="1">
    <location>
        <begin position="26"/>
        <end position="817"/>
    </location>
</feature>
<gene>
    <name evidence="3" type="ORF">DF185_21670</name>
</gene>
<dbReference type="Pfam" id="PF18942">
    <property type="entry name" value="DUF5689"/>
    <property type="match status" value="1"/>
</dbReference>
<proteinExistence type="predicted"/>
<dbReference type="EMBL" id="QFLI01000014">
    <property type="protein sequence ID" value="PXX95705.1"/>
    <property type="molecule type" value="Genomic_DNA"/>
</dbReference>
<dbReference type="NCBIfam" id="NF038128">
    <property type="entry name" value="choice_anch_J"/>
    <property type="match status" value="2"/>
</dbReference>
<dbReference type="Gene3D" id="2.60.120.200">
    <property type="match status" value="2"/>
</dbReference>
<evidence type="ECO:0000256" key="1">
    <source>
        <dbReference type="SAM" id="SignalP"/>
    </source>
</evidence>
<dbReference type="AlphaFoldDB" id="A0A2V3ZU42"/>
<dbReference type="OrthoDB" id="1492759at2"/>
<accession>A0A2V3ZU42</accession>
<dbReference type="SUPFAM" id="SSF49785">
    <property type="entry name" value="Galactose-binding domain-like"/>
    <property type="match status" value="1"/>
</dbReference>
<reference evidence="3 4" key="1">
    <citation type="submission" date="2018-05" db="EMBL/GenBank/DDBJ databases">
        <title>Marinifilum breve JC075T sp. nov., a marine bacterium isolated from Yongle Blue Hole in the South China Sea.</title>
        <authorList>
            <person name="Fu T."/>
        </authorList>
    </citation>
    <scope>NUCLEOTIDE SEQUENCE [LARGE SCALE GENOMIC DNA]</scope>
    <source>
        <strain evidence="3 4">JC075</strain>
    </source>
</reference>
<evidence type="ECO:0000313" key="3">
    <source>
        <dbReference type="EMBL" id="PXX95705.1"/>
    </source>
</evidence>
<evidence type="ECO:0000313" key="4">
    <source>
        <dbReference type="Proteomes" id="UP000248079"/>
    </source>
</evidence>
<sequence>MKSIKKFFYAALITAGLATSFVACVDNDFDQPEIMVPKYEGTSNTAIADLKAKHTNGEFETIEEDLVIEGYVVSDDTEGNFYKQIIVQDSREGATGGIEVKINEKGLSSMMKPGQQVFIKAKGLVLGDYNGLVQLGGGTFQKGNYTNLAGIDPGLIKDHIFLNGLPVELQPKEVSLEELKDNDLYNSLVSTLVKITAAQFEDADGTLTYAEKDKSSNRDLVGPKGNKLIVRNSGYSNFYDEVLPQGSGTIVGVLSKFGNDKQMMIRSTEDVDMTGERFDGSTGGGSAGEVTLGNSVTSLNEAFDAIVNYEDIAFEGWNNVYTEGTRKWQGKEYNGTKYAQASEYNSKDARNVSWLITPGLDVTNAENKVFNFETKNGYNTGATLKVLISTDLATDVNSATWTELSANIASGTADKYSDWVKSGDIDLSGYNGVVYIAFKYEAEVGTKGGTFQIDNVKFNTAATPPADITVTELNEAFDNVTAESDVALEGWFVGATAGDRNWIGKEYSGNKYIQASGYNSELDAMEAWVVTPGLDLDAAANKNFSFETKAGYSKEETLEVFIATDFDKDLTAANWQPLTVTLAPKNATGYSSEFTNSGDIDLSSYSGTVHIAFKYTGSKDNSGTWQLDNVKFNYTEGGGDTGGGDNGGDINAASLFPGSDFENWDTFTGALNSYGLKDYATQSTDAHNGSNALLLKGTPTKNDYVFTATVPEGFDATGKTKIVFYIKGTSGKSLSLNVYKADGYDKFNLGDYSAAATIEPSSSNSYTGTIDTSGEWVKVTLNITDVALQTTAGESLFALKVGKEQAYDLLVDDITIE</sequence>
<keyword evidence="1" id="KW-0732">Signal</keyword>